<organism evidence="2 3">
    <name type="scientific">Nocardia jiangsuensis</name>
    <dbReference type="NCBI Taxonomy" id="1691563"/>
    <lineage>
        <taxon>Bacteria</taxon>
        <taxon>Bacillati</taxon>
        <taxon>Actinomycetota</taxon>
        <taxon>Actinomycetes</taxon>
        <taxon>Mycobacteriales</taxon>
        <taxon>Nocardiaceae</taxon>
        <taxon>Nocardia</taxon>
    </lineage>
</organism>
<evidence type="ECO:0000313" key="3">
    <source>
        <dbReference type="Proteomes" id="UP001595696"/>
    </source>
</evidence>
<dbReference type="PANTHER" id="PTHR43157:SF31">
    <property type="entry name" value="PHOSPHATIDYLINOSITOL-GLYCAN BIOSYNTHESIS CLASS F PROTEIN"/>
    <property type="match status" value="1"/>
</dbReference>
<dbReference type="Proteomes" id="UP001595696">
    <property type="component" value="Unassembled WGS sequence"/>
</dbReference>
<comment type="caution">
    <text evidence="2">The sequence shown here is derived from an EMBL/GenBank/DDBJ whole genome shotgun (WGS) entry which is preliminary data.</text>
</comment>
<keyword evidence="3" id="KW-1185">Reference proteome</keyword>
<keyword evidence="1" id="KW-0560">Oxidoreductase</keyword>
<dbReference type="Pfam" id="PF00106">
    <property type="entry name" value="adh_short"/>
    <property type="match status" value="1"/>
</dbReference>
<dbReference type="SUPFAM" id="SSF51735">
    <property type="entry name" value="NAD(P)-binding Rossmann-fold domains"/>
    <property type="match status" value="1"/>
</dbReference>
<dbReference type="EMBL" id="JBHSAX010000022">
    <property type="protein sequence ID" value="MFC3965595.1"/>
    <property type="molecule type" value="Genomic_DNA"/>
</dbReference>
<dbReference type="PRINTS" id="PR00081">
    <property type="entry name" value="GDHRDH"/>
</dbReference>
<dbReference type="PANTHER" id="PTHR43157">
    <property type="entry name" value="PHOSPHATIDYLINOSITOL-GLYCAN BIOSYNTHESIS CLASS F PROTEIN-RELATED"/>
    <property type="match status" value="1"/>
</dbReference>
<protein>
    <submittedName>
        <fullName evidence="2">Oxidoreductase</fullName>
    </submittedName>
</protein>
<name>A0ABV8DZL9_9NOCA</name>
<evidence type="ECO:0000256" key="1">
    <source>
        <dbReference type="ARBA" id="ARBA00023002"/>
    </source>
</evidence>
<dbReference type="InterPro" id="IPR002347">
    <property type="entry name" value="SDR_fam"/>
</dbReference>
<evidence type="ECO:0000313" key="2">
    <source>
        <dbReference type="EMBL" id="MFC3965595.1"/>
    </source>
</evidence>
<dbReference type="RefSeq" id="WP_378615570.1">
    <property type="nucleotide sequence ID" value="NZ_JBHSAX010000022.1"/>
</dbReference>
<dbReference type="NCBIfam" id="NF004846">
    <property type="entry name" value="PRK06197.1"/>
    <property type="match status" value="1"/>
</dbReference>
<proteinExistence type="predicted"/>
<sequence length="313" mass="32829">MVQSKARGWTPAQAGEQSGRVAVVTGANSGIGLETARALAVAGATVVLACRDVGRAEAARAAVAESAPDAEVRVERLDLAALASIAEFAERLPDPAIDLLINNAGVMASARGETADGFETDFGTNFLGPFALTGLLLDRLAAAPAARIVTVGSHTDRTPSARLDFEDLQSENGFRTSRTYARSKLAVTTFMVELDRRLAAAGSSVRALGAHPGGVRTGILNQQNRLLRAAFDERLARLTNWFSQSPADGARAILRAALDPEAQGGDYFGPGGRNPLVGPPERVPITRPALDPVLGGRLWAEAEKLTGIRYLGP</sequence>
<dbReference type="InterPro" id="IPR036291">
    <property type="entry name" value="NAD(P)-bd_dom_sf"/>
</dbReference>
<accession>A0ABV8DZL9</accession>
<gene>
    <name evidence="2" type="ORF">ACFO0B_26695</name>
</gene>
<reference evidence="3" key="1">
    <citation type="journal article" date="2019" name="Int. J. Syst. Evol. Microbiol.">
        <title>The Global Catalogue of Microorganisms (GCM) 10K type strain sequencing project: providing services to taxonomists for standard genome sequencing and annotation.</title>
        <authorList>
            <consortium name="The Broad Institute Genomics Platform"/>
            <consortium name="The Broad Institute Genome Sequencing Center for Infectious Disease"/>
            <person name="Wu L."/>
            <person name="Ma J."/>
        </authorList>
    </citation>
    <scope>NUCLEOTIDE SEQUENCE [LARGE SCALE GENOMIC DNA]</scope>
    <source>
        <strain evidence="3">CGMCC 4.7330</strain>
    </source>
</reference>
<dbReference type="Gene3D" id="3.40.50.720">
    <property type="entry name" value="NAD(P)-binding Rossmann-like Domain"/>
    <property type="match status" value="1"/>
</dbReference>